<dbReference type="Pfam" id="PF00395">
    <property type="entry name" value="SLH"/>
    <property type="match status" value="3"/>
</dbReference>
<keyword evidence="4" id="KW-1185">Reference proteome</keyword>
<dbReference type="InterPro" id="IPR051465">
    <property type="entry name" value="Cell_Envelope_Struct_Comp"/>
</dbReference>
<proteinExistence type="predicted"/>
<dbReference type="InterPro" id="IPR013783">
    <property type="entry name" value="Ig-like_fold"/>
</dbReference>
<dbReference type="PROSITE" id="PS51272">
    <property type="entry name" value="SLH"/>
    <property type="match status" value="3"/>
</dbReference>
<dbReference type="InterPro" id="IPR008964">
    <property type="entry name" value="Invasin/intimin_cell_adhesion"/>
</dbReference>
<dbReference type="SUPFAM" id="SSF49464">
    <property type="entry name" value="Carboxypeptidase regulatory domain-like"/>
    <property type="match status" value="1"/>
</dbReference>
<dbReference type="Gene3D" id="2.60.40.10">
    <property type="entry name" value="Immunoglobulins"/>
    <property type="match status" value="1"/>
</dbReference>
<name>A0ABY4CPB3_9BACL</name>
<dbReference type="InterPro" id="IPR032109">
    <property type="entry name" value="Big_3_5"/>
</dbReference>
<dbReference type="Pfam" id="PF02368">
    <property type="entry name" value="Big_2"/>
    <property type="match status" value="1"/>
</dbReference>
<dbReference type="Proteomes" id="UP000830167">
    <property type="component" value="Chromosome"/>
</dbReference>
<organism evidence="3 4">
    <name type="scientific">Fodinisporobacter ferrooxydans</name>
    <dbReference type="NCBI Taxonomy" id="2901836"/>
    <lineage>
        <taxon>Bacteria</taxon>
        <taxon>Bacillati</taxon>
        <taxon>Bacillota</taxon>
        <taxon>Bacilli</taxon>
        <taxon>Bacillales</taxon>
        <taxon>Alicyclobacillaceae</taxon>
        <taxon>Fodinisporobacter</taxon>
    </lineage>
</organism>
<evidence type="ECO:0000313" key="3">
    <source>
        <dbReference type="EMBL" id="UOF91038.1"/>
    </source>
</evidence>
<feature type="compositionally biased region" description="Low complexity" evidence="1">
    <location>
        <begin position="545"/>
        <end position="556"/>
    </location>
</feature>
<dbReference type="SUPFAM" id="SSF110296">
    <property type="entry name" value="Oligoxyloglucan reducing end-specific cellobiohydrolase"/>
    <property type="match status" value="1"/>
</dbReference>
<dbReference type="SMART" id="SM00635">
    <property type="entry name" value="BID_2"/>
    <property type="match status" value="1"/>
</dbReference>
<reference evidence="3" key="1">
    <citation type="submission" date="2021-12" db="EMBL/GenBank/DDBJ databases">
        <title>Alicyclobacillaceae gen. nov., sp. nov., isolated from chalcocite enrichment system.</title>
        <authorList>
            <person name="Jiang Z."/>
        </authorList>
    </citation>
    <scope>NUCLEOTIDE SEQUENCE</scope>
    <source>
        <strain evidence="3">MYW30-H2</strain>
    </source>
</reference>
<dbReference type="PANTHER" id="PTHR43308">
    <property type="entry name" value="OUTER MEMBRANE PROTEIN ALPHA-RELATED"/>
    <property type="match status" value="1"/>
</dbReference>
<feature type="domain" description="SLH" evidence="2">
    <location>
        <begin position="898"/>
        <end position="955"/>
    </location>
</feature>
<protein>
    <submittedName>
        <fullName evidence="3">S-layer homology domain-containing protein</fullName>
    </submittedName>
</protein>
<dbReference type="RefSeq" id="WP_347437729.1">
    <property type="nucleotide sequence ID" value="NZ_CP089291.1"/>
</dbReference>
<dbReference type="Gene3D" id="2.60.40.1120">
    <property type="entry name" value="Carboxypeptidase-like, regulatory domain"/>
    <property type="match status" value="1"/>
</dbReference>
<dbReference type="PANTHER" id="PTHR43308:SF5">
    <property type="entry name" value="S-LAYER PROTEIN _ PEPTIDOGLYCAN ENDO-BETA-N-ACETYLGLUCOSAMINIDASE"/>
    <property type="match status" value="1"/>
</dbReference>
<dbReference type="Pfam" id="PF16640">
    <property type="entry name" value="Big_3_5"/>
    <property type="match status" value="1"/>
</dbReference>
<dbReference type="InterPro" id="IPR015943">
    <property type="entry name" value="WD40/YVTN_repeat-like_dom_sf"/>
</dbReference>
<feature type="domain" description="SLH" evidence="2">
    <location>
        <begin position="770"/>
        <end position="833"/>
    </location>
</feature>
<dbReference type="Gene3D" id="2.60.40.1080">
    <property type="match status" value="1"/>
</dbReference>
<dbReference type="Gene3D" id="2.130.10.10">
    <property type="entry name" value="YVTN repeat-like/Quinoprotein amine dehydrogenase"/>
    <property type="match status" value="1"/>
</dbReference>
<accession>A0ABY4CPB3</accession>
<sequence>MKCDKHRRLSKFFFSLLLAVISLFNGIPYSMAATGNWQSSTSIQLTSLYGDAYGNGTFVAVGSGILYKNSSGWVGADVYNYNWELNGSFEAVTFGGGQFVAVGDHGMIYSSTDGKTWKSQTVSDSTYISPNNLSNSTLTGIAYSDKTNMFVAVGTGDVSGSIILTSTDGSDWRSQNAPDLANLQLKNVAYGNGEFVALDGYYSGAILTSADGSNWTETYSGNTNLNTNGDQITFGNNKFVVLEHYIDSSTWKKVYLLIVSNDNGQTWSSPQVVSAFGGMTDLSGNNDFTYANGLFVLVSRRDDEIFTSSDLVNWTGQPVMGGPDVSNILLEGVTYGNGEFVATGILINNEFNTPSLFLTAFSPTVTLQSSRNPSYPDQSVAFTASVPVPGDSALGQPTGTVTFTNGATALGTANLDASSGQASITVSGLSLGNHSITAEYSGDFNYFNSTSAPIVQTVNARPTLTGITLDTDSYTLSVENTHQTVVTAVYSDSSKFAVNSGVTFSVSDPSIVSVDANGLVTAKAAGQTVVTAAYQDQSAQATVTVTAANSGSHSSSSGGGGGSSGSPISGNLGGGGTQKNPFTALIGDNKLAATLTDVNGNPVNVPEISIDSQGNFSINTNLQPGQYTMNVHVVSPSGQELAGTTAQLTVNGNRQVDVHTASIDPYGIVKDAATNQPLDGVNVQLYWADTQLNRDNGRTPGTVVDLPELPNFAPNQNHNPQVTKNGGQYGWVVYPKGDYYILAQKDGYETYDSRKDTRSLAFGDTSYLKDGILHVGETVIHYDFSMIPLAIQTHQAYMFGYPDGTFGPDRSITRAEMAAMLARILQYTNSAATVTNSYSDVPAAHWAAKSIAAMTAHGMMSGYPDGSFHPDAPITRAEMASLIQRVKKLTPSQAAAFTDTATNWAQAAIGAVEQAGIIQGYPDGSFHPEQNLSRAEAVTMINKMLGRGPLEDVKTPTWPDVPTTYWGFGEIEEASINHSYTRLPDGNEQYCEFAQ</sequence>
<dbReference type="InterPro" id="IPR003343">
    <property type="entry name" value="Big_2"/>
</dbReference>
<gene>
    <name evidence="3" type="ORF">LSG31_01790</name>
</gene>
<dbReference type="SUPFAM" id="SSF49373">
    <property type="entry name" value="Invasin/intimin cell-adhesion fragments"/>
    <property type="match status" value="1"/>
</dbReference>
<dbReference type="InterPro" id="IPR001119">
    <property type="entry name" value="SLH_dom"/>
</dbReference>
<evidence type="ECO:0000259" key="2">
    <source>
        <dbReference type="PROSITE" id="PS51272"/>
    </source>
</evidence>
<feature type="domain" description="SLH" evidence="2">
    <location>
        <begin position="834"/>
        <end position="897"/>
    </location>
</feature>
<evidence type="ECO:0000313" key="4">
    <source>
        <dbReference type="Proteomes" id="UP000830167"/>
    </source>
</evidence>
<evidence type="ECO:0000256" key="1">
    <source>
        <dbReference type="SAM" id="MobiDB-lite"/>
    </source>
</evidence>
<feature type="region of interest" description="Disordered" evidence="1">
    <location>
        <begin position="545"/>
        <end position="580"/>
    </location>
</feature>
<dbReference type="EMBL" id="CP089291">
    <property type="protein sequence ID" value="UOF91038.1"/>
    <property type="molecule type" value="Genomic_DNA"/>
</dbReference>
<dbReference type="InterPro" id="IPR008969">
    <property type="entry name" value="CarboxyPept-like_regulatory"/>
</dbReference>